<dbReference type="EMBL" id="BAAAOG010000001">
    <property type="protein sequence ID" value="GAA1945120.1"/>
    <property type="molecule type" value="Genomic_DNA"/>
</dbReference>
<feature type="compositionally biased region" description="Low complexity" evidence="1">
    <location>
        <begin position="52"/>
        <end position="62"/>
    </location>
</feature>
<sequence length="69" mass="7354">MTTPAPTPTSEAGSDAEQAATAWWPWLVALVLLIAGIVFFVFYRRRTRARAADTPPDATPPDAGDDGPV</sequence>
<gene>
    <name evidence="3" type="ORF">GCM10009776_03760</name>
</gene>
<keyword evidence="4" id="KW-1185">Reference proteome</keyword>
<protein>
    <recommendedName>
        <fullName evidence="5">LPXTG cell wall anchor domain-containing protein</fullName>
    </recommendedName>
</protein>
<feature type="region of interest" description="Disordered" evidence="1">
    <location>
        <begin position="49"/>
        <end position="69"/>
    </location>
</feature>
<evidence type="ECO:0000313" key="3">
    <source>
        <dbReference type="EMBL" id="GAA1945120.1"/>
    </source>
</evidence>
<evidence type="ECO:0000256" key="2">
    <source>
        <dbReference type="SAM" id="Phobius"/>
    </source>
</evidence>
<evidence type="ECO:0000313" key="4">
    <source>
        <dbReference type="Proteomes" id="UP001499933"/>
    </source>
</evidence>
<keyword evidence="2" id="KW-0472">Membrane</keyword>
<evidence type="ECO:0008006" key="5">
    <source>
        <dbReference type="Google" id="ProtNLM"/>
    </source>
</evidence>
<reference evidence="3 4" key="1">
    <citation type="journal article" date="2019" name="Int. J. Syst. Evol. Microbiol.">
        <title>The Global Catalogue of Microorganisms (GCM) 10K type strain sequencing project: providing services to taxonomists for standard genome sequencing and annotation.</title>
        <authorList>
            <consortium name="The Broad Institute Genomics Platform"/>
            <consortium name="The Broad Institute Genome Sequencing Center for Infectious Disease"/>
            <person name="Wu L."/>
            <person name="Ma J."/>
        </authorList>
    </citation>
    <scope>NUCLEOTIDE SEQUENCE [LARGE SCALE GENOMIC DNA]</scope>
    <source>
        <strain evidence="3 4">JCM 14901</strain>
    </source>
</reference>
<organism evidence="3 4">
    <name type="scientific">Microbacterium deminutum</name>
    <dbReference type="NCBI Taxonomy" id="344164"/>
    <lineage>
        <taxon>Bacteria</taxon>
        <taxon>Bacillati</taxon>
        <taxon>Actinomycetota</taxon>
        <taxon>Actinomycetes</taxon>
        <taxon>Micrococcales</taxon>
        <taxon>Microbacteriaceae</taxon>
        <taxon>Microbacterium</taxon>
    </lineage>
</organism>
<keyword evidence="2" id="KW-1133">Transmembrane helix</keyword>
<comment type="caution">
    <text evidence="3">The sequence shown here is derived from an EMBL/GenBank/DDBJ whole genome shotgun (WGS) entry which is preliminary data.</text>
</comment>
<accession>A0ABN2Q5L7</accession>
<feature type="transmembrane region" description="Helical" evidence="2">
    <location>
        <begin position="23"/>
        <end position="43"/>
    </location>
</feature>
<evidence type="ECO:0000256" key="1">
    <source>
        <dbReference type="SAM" id="MobiDB-lite"/>
    </source>
</evidence>
<dbReference type="Proteomes" id="UP001499933">
    <property type="component" value="Unassembled WGS sequence"/>
</dbReference>
<proteinExistence type="predicted"/>
<name>A0ABN2Q5L7_9MICO</name>
<keyword evidence="2" id="KW-0812">Transmembrane</keyword>